<keyword evidence="1" id="KW-0812">Transmembrane</keyword>
<evidence type="ECO:0000313" key="2">
    <source>
        <dbReference type="EMBL" id="KKM22589.1"/>
    </source>
</evidence>
<dbReference type="AlphaFoldDB" id="A0A0F9IRS6"/>
<comment type="caution">
    <text evidence="2">The sequence shown here is derived from an EMBL/GenBank/DDBJ whole genome shotgun (WGS) entry which is preliminary data.</text>
</comment>
<keyword evidence="1" id="KW-0472">Membrane</keyword>
<evidence type="ECO:0000256" key="1">
    <source>
        <dbReference type="SAM" id="Phobius"/>
    </source>
</evidence>
<feature type="transmembrane region" description="Helical" evidence="1">
    <location>
        <begin position="6"/>
        <end position="31"/>
    </location>
</feature>
<organism evidence="2">
    <name type="scientific">marine sediment metagenome</name>
    <dbReference type="NCBI Taxonomy" id="412755"/>
    <lineage>
        <taxon>unclassified sequences</taxon>
        <taxon>metagenomes</taxon>
        <taxon>ecological metagenomes</taxon>
    </lineage>
</organism>
<gene>
    <name evidence="2" type="ORF">LCGC14_1623800</name>
</gene>
<proteinExistence type="predicted"/>
<protein>
    <submittedName>
        <fullName evidence="2">Uncharacterized protein</fullName>
    </submittedName>
</protein>
<name>A0A0F9IRS6_9ZZZZ</name>
<accession>A0A0F9IRS6</accession>
<dbReference type="EMBL" id="LAZR01013303">
    <property type="protein sequence ID" value="KKM22589.1"/>
    <property type="molecule type" value="Genomic_DNA"/>
</dbReference>
<reference evidence="2" key="1">
    <citation type="journal article" date="2015" name="Nature">
        <title>Complex archaea that bridge the gap between prokaryotes and eukaryotes.</title>
        <authorList>
            <person name="Spang A."/>
            <person name="Saw J.H."/>
            <person name="Jorgensen S.L."/>
            <person name="Zaremba-Niedzwiedzka K."/>
            <person name="Martijn J."/>
            <person name="Lind A.E."/>
            <person name="van Eijk R."/>
            <person name="Schleper C."/>
            <person name="Guy L."/>
            <person name="Ettema T.J."/>
        </authorList>
    </citation>
    <scope>NUCLEOTIDE SEQUENCE</scope>
</reference>
<sequence>MQNKTIISIIAIAIITTIVIIGILAGAAAGFQRWFTS</sequence>
<keyword evidence="1" id="KW-1133">Transmembrane helix</keyword>